<dbReference type="KEGG" id="ahk:NCTC10172_00415"/>
<protein>
    <recommendedName>
        <fullName evidence="3">L-cystine uptake protein TcyP</fullName>
    </recommendedName>
    <alternativeName>
        <fullName evidence="8">Transporter of cystine TcyP</fullName>
    </alternativeName>
</protein>
<keyword evidence="5 9" id="KW-0812">Transmembrane</keyword>
<feature type="transmembrane region" description="Helical" evidence="9">
    <location>
        <begin position="386"/>
        <end position="408"/>
    </location>
</feature>
<evidence type="ECO:0000256" key="5">
    <source>
        <dbReference type="ARBA" id="ARBA00022692"/>
    </source>
</evidence>
<dbReference type="Proteomes" id="UP000290909">
    <property type="component" value="Chromosome"/>
</dbReference>
<dbReference type="GO" id="GO:0005886">
    <property type="term" value="C:plasma membrane"/>
    <property type="evidence" value="ECO:0007669"/>
    <property type="project" value="UniProtKB-SubCell"/>
</dbReference>
<evidence type="ECO:0000256" key="9">
    <source>
        <dbReference type="SAM" id="Phobius"/>
    </source>
</evidence>
<dbReference type="RefSeq" id="WP_051659034.1">
    <property type="nucleotide sequence ID" value="NZ_LR215050.1"/>
</dbReference>
<comment type="similarity">
    <text evidence="2">Belongs to the dicarboxylate/amino acid:cation symporter (DAACS) (TC 2.A.23) family.</text>
</comment>
<proteinExistence type="inferred from homology"/>
<dbReference type="PRINTS" id="PR00173">
    <property type="entry name" value="EDTRNSPORT"/>
</dbReference>
<organism evidence="10 11">
    <name type="scientific">Acholeplasma hippikon</name>
    <dbReference type="NCBI Taxonomy" id="264636"/>
    <lineage>
        <taxon>Bacteria</taxon>
        <taxon>Bacillati</taxon>
        <taxon>Mycoplasmatota</taxon>
        <taxon>Mollicutes</taxon>
        <taxon>Acholeplasmatales</taxon>
        <taxon>Acholeplasmataceae</taxon>
        <taxon>Acholeplasma</taxon>
    </lineage>
</organism>
<dbReference type="SUPFAM" id="SSF118215">
    <property type="entry name" value="Proton glutamate symport protein"/>
    <property type="match status" value="1"/>
</dbReference>
<feature type="transmembrane region" description="Helical" evidence="9">
    <location>
        <begin position="36"/>
        <end position="55"/>
    </location>
</feature>
<dbReference type="STRING" id="1408416.GCA_000702765_01003"/>
<gene>
    <name evidence="10" type="primary">gltP</name>
    <name evidence="10" type="ORF">NCTC10172_00415</name>
</gene>
<keyword evidence="11" id="KW-1185">Reference proteome</keyword>
<name>A0A449BIW5_9MOLU</name>
<dbReference type="Gene3D" id="1.10.3860.10">
    <property type="entry name" value="Sodium:dicarboxylate symporter"/>
    <property type="match status" value="1"/>
</dbReference>
<evidence type="ECO:0000313" key="10">
    <source>
        <dbReference type="EMBL" id="VEU82404.1"/>
    </source>
</evidence>
<dbReference type="PANTHER" id="PTHR42865:SF5">
    <property type="entry name" value="L-CYSTINE TRANSPORTER TCYP"/>
    <property type="match status" value="1"/>
</dbReference>
<evidence type="ECO:0000256" key="1">
    <source>
        <dbReference type="ARBA" id="ARBA00004141"/>
    </source>
</evidence>
<feature type="transmembrane region" description="Helical" evidence="9">
    <location>
        <begin position="13"/>
        <end position="29"/>
    </location>
</feature>
<feature type="transmembrane region" description="Helical" evidence="9">
    <location>
        <begin position="169"/>
        <end position="194"/>
    </location>
</feature>
<keyword evidence="4" id="KW-0813">Transport</keyword>
<evidence type="ECO:0000256" key="4">
    <source>
        <dbReference type="ARBA" id="ARBA00022448"/>
    </source>
</evidence>
<feature type="transmembrane region" description="Helical" evidence="9">
    <location>
        <begin position="75"/>
        <end position="96"/>
    </location>
</feature>
<dbReference type="PANTHER" id="PTHR42865">
    <property type="entry name" value="PROTON/GLUTAMATE-ASPARTATE SYMPORTER"/>
    <property type="match status" value="1"/>
</dbReference>
<accession>A0A449BIW5</accession>
<evidence type="ECO:0000256" key="8">
    <source>
        <dbReference type="ARBA" id="ARBA00031293"/>
    </source>
</evidence>
<dbReference type="Pfam" id="PF00375">
    <property type="entry name" value="SDF"/>
    <property type="match status" value="1"/>
</dbReference>
<evidence type="ECO:0000256" key="3">
    <source>
        <dbReference type="ARBA" id="ARBA00022031"/>
    </source>
</evidence>
<feature type="transmembrane region" description="Helical" evidence="9">
    <location>
        <begin position="358"/>
        <end position="380"/>
    </location>
</feature>
<reference evidence="10 11" key="1">
    <citation type="submission" date="2019-01" db="EMBL/GenBank/DDBJ databases">
        <authorList>
            <consortium name="Pathogen Informatics"/>
        </authorList>
    </citation>
    <scope>NUCLEOTIDE SEQUENCE [LARGE SCALE GENOMIC DNA]</scope>
    <source>
        <strain evidence="10 11">NCTC10172</strain>
    </source>
</reference>
<evidence type="ECO:0000313" key="11">
    <source>
        <dbReference type="Proteomes" id="UP000290909"/>
    </source>
</evidence>
<feature type="transmembrane region" description="Helical" evidence="9">
    <location>
        <begin position="253"/>
        <end position="274"/>
    </location>
</feature>
<evidence type="ECO:0000256" key="2">
    <source>
        <dbReference type="ARBA" id="ARBA00006148"/>
    </source>
</evidence>
<feature type="transmembrane region" description="Helical" evidence="9">
    <location>
        <begin position="116"/>
        <end position="139"/>
    </location>
</feature>
<evidence type="ECO:0000256" key="7">
    <source>
        <dbReference type="ARBA" id="ARBA00023136"/>
    </source>
</evidence>
<keyword evidence="7 9" id="KW-0472">Membrane</keyword>
<comment type="subcellular location">
    <subcellularLocation>
        <location evidence="1">Membrane</location>
        <topology evidence="1">Multi-pass membrane protein</topology>
    </subcellularLocation>
</comment>
<dbReference type="GO" id="GO:0015293">
    <property type="term" value="F:symporter activity"/>
    <property type="evidence" value="ECO:0007669"/>
    <property type="project" value="UniProtKB-KW"/>
</dbReference>
<evidence type="ECO:0000256" key="6">
    <source>
        <dbReference type="ARBA" id="ARBA00022989"/>
    </source>
</evidence>
<dbReference type="AlphaFoldDB" id="A0A449BIW5"/>
<sequence length="455" mass="49132">MFENYKIDSVQKGLLYVVTILVIALLMFLSKKKVKFGFKVLTGMALGVLVGLIFGSTKTIVDSKEITIVETIRPIGQLYLKLIQMIVIPLVLTSVIKSFTSINDMTKLKRIGFKSLFWLLSTTAIATLIGFGFATLFGLGKGMPTEVPYTPREITMIEDVILGFFPNNIVQALTGTAVIPVVVFGLFVAIAILGESKKHPERVKPFLDFNESFNRIMIRITKMVMKLTPYAVFTFMAFAVARNEVSVLKDLLIYILVIYGAMTFHFIVVQMGLITTHKLSPKQFLKNFGEAMAVAFTTQSSYGTLPVTSRVLKEKAGITDTVVDFVAPIGANVGMNACGGIFPAVVAVMTANAYGIQFTFVQVLVLVLTTTIASIGIAGVPGIATIAATVTLSALGLPIEGIALVVAVDALVDMGRTMINVTGAGVVATIVAKSENEIDLSVYNNSKETEIHSEV</sequence>
<dbReference type="InterPro" id="IPR036458">
    <property type="entry name" value="Na:dicarbo_symporter_sf"/>
</dbReference>
<keyword evidence="6 9" id="KW-1133">Transmembrane helix</keyword>
<dbReference type="InterPro" id="IPR001991">
    <property type="entry name" value="Na-dicarboxylate_symporter"/>
</dbReference>
<dbReference type="EMBL" id="LR215050">
    <property type="protein sequence ID" value="VEU82404.1"/>
    <property type="molecule type" value="Genomic_DNA"/>
</dbReference>